<gene>
    <name evidence="1" type="ORF">LOK49_LG07G01602</name>
</gene>
<reference evidence="1 2" key="1">
    <citation type="journal article" date="2022" name="Plant J.">
        <title>Chromosome-level genome of Camellia lanceoleosa provides a valuable resource for understanding genome evolution and self-incompatibility.</title>
        <authorList>
            <person name="Gong W."/>
            <person name="Xiao S."/>
            <person name="Wang L."/>
            <person name="Liao Z."/>
            <person name="Chang Y."/>
            <person name="Mo W."/>
            <person name="Hu G."/>
            <person name="Li W."/>
            <person name="Zhao G."/>
            <person name="Zhu H."/>
            <person name="Hu X."/>
            <person name="Ji K."/>
            <person name="Xiang X."/>
            <person name="Song Q."/>
            <person name="Yuan D."/>
            <person name="Jin S."/>
            <person name="Zhang L."/>
        </authorList>
    </citation>
    <scope>NUCLEOTIDE SEQUENCE [LARGE SCALE GENOMIC DNA]</scope>
    <source>
        <strain evidence="1">SQ_2022a</strain>
    </source>
</reference>
<name>A0ACC0GYF6_9ERIC</name>
<evidence type="ECO:0000313" key="1">
    <source>
        <dbReference type="EMBL" id="KAI8006044.1"/>
    </source>
</evidence>
<keyword evidence="2" id="KW-1185">Reference proteome</keyword>
<organism evidence="1 2">
    <name type="scientific">Camellia lanceoleosa</name>
    <dbReference type="NCBI Taxonomy" id="1840588"/>
    <lineage>
        <taxon>Eukaryota</taxon>
        <taxon>Viridiplantae</taxon>
        <taxon>Streptophyta</taxon>
        <taxon>Embryophyta</taxon>
        <taxon>Tracheophyta</taxon>
        <taxon>Spermatophyta</taxon>
        <taxon>Magnoliopsida</taxon>
        <taxon>eudicotyledons</taxon>
        <taxon>Gunneridae</taxon>
        <taxon>Pentapetalae</taxon>
        <taxon>asterids</taxon>
        <taxon>Ericales</taxon>
        <taxon>Theaceae</taxon>
        <taxon>Camellia</taxon>
    </lineage>
</organism>
<dbReference type="EMBL" id="CM045764">
    <property type="protein sequence ID" value="KAI8006044.1"/>
    <property type="molecule type" value="Genomic_DNA"/>
</dbReference>
<proteinExistence type="predicted"/>
<dbReference type="Proteomes" id="UP001060215">
    <property type="component" value="Chromosome 7"/>
</dbReference>
<evidence type="ECO:0000313" key="2">
    <source>
        <dbReference type="Proteomes" id="UP001060215"/>
    </source>
</evidence>
<protein>
    <submittedName>
        <fullName evidence="1">Nuclease HARBI1</fullName>
    </submittedName>
</protein>
<accession>A0ACC0GYF6</accession>
<sequence length="466" mass="53008">MPTVPYVDVLIAHAYAGVLYIGKLCNSFYQFKHTTGSCSFISSATSMDAEEGSSSGVVCNGQINAWIRETIGEMQSTTSMVWVEIARVAAQYAYVDRTPFHTSALTGSMWMQEMLGGRNEAFKRNFRMSQEVFLMLCKTLVEDCGLPVPQRPHGIDVVESVGMFIFVLRGFTSWDIEDRFQHSGETVWRHVMRVLKAMKLFTRAHCRPTMSQHSRHPYLDSRRKYFPFKDCIGALDGTHVEAHLSPQEAPPYFGRKGCHTQNILAACDFDLCFTFISCGWEGSMHDSRVFNEVTQDPAKQFPMPEDGKYYLVDAGYKNQKGFLAPYKGCRYHQEVFRATGRPKNANEIFNTVHSSLRSAIERTFGVWKARWGFLHNMPRYDFGKVQVPLVGASMAIHNFIRRNSSDDEAFNKVANAENFTFNDMPNVDGVGDDDDGEPEGDDDIHMNEVRKSIRNELVRHRRELGL</sequence>
<comment type="caution">
    <text evidence="1">The sequence shown here is derived from an EMBL/GenBank/DDBJ whole genome shotgun (WGS) entry which is preliminary data.</text>
</comment>